<evidence type="ECO:0000256" key="2">
    <source>
        <dbReference type="ARBA" id="ARBA00004991"/>
    </source>
</evidence>
<feature type="transmembrane region" description="Helical" evidence="6">
    <location>
        <begin position="397"/>
        <end position="416"/>
    </location>
</feature>
<comment type="pathway">
    <text evidence="1">Lipid metabolism; sphingolipid metabolism.</text>
</comment>
<organism evidence="8 9">
    <name type="scientific">Botrytis elliptica</name>
    <dbReference type="NCBI Taxonomy" id="278938"/>
    <lineage>
        <taxon>Eukaryota</taxon>
        <taxon>Fungi</taxon>
        <taxon>Dikarya</taxon>
        <taxon>Ascomycota</taxon>
        <taxon>Pezizomycotina</taxon>
        <taxon>Leotiomycetes</taxon>
        <taxon>Helotiales</taxon>
        <taxon>Sclerotiniaceae</taxon>
        <taxon>Botrytis</taxon>
    </lineage>
</organism>
<dbReference type="InterPro" id="IPR001199">
    <property type="entry name" value="Cyt_B5-like_heme/steroid-bd"/>
</dbReference>
<keyword evidence="5" id="KW-0746">Sphingolipid metabolism</keyword>
<feature type="transmembrane region" description="Helical" evidence="6">
    <location>
        <begin position="274"/>
        <end position="296"/>
    </location>
</feature>
<dbReference type="AlphaFoldDB" id="A0A4Z1IYA4"/>
<dbReference type="InterPro" id="IPR036400">
    <property type="entry name" value="Cyt_B5-like_heme/steroid_sf"/>
</dbReference>
<dbReference type="GO" id="GO:0006665">
    <property type="term" value="P:sphingolipid metabolic process"/>
    <property type="evidence" value="ECO:0007669"/>
    <property type="project" value="UniProtKB-UniPathway"/>
</dbReference>
<dbReference type="SMART" id="SM01117">
    <property type="entry name" value="Cyt-b5"/>
    <property type="match status" value="1"/>
</dbReference>
<evidence type="ECO:0000313" key="8">
    <source>
        <dbReference type="EMBL" id="TGO66401.1"/>
    </source>
</evidence>
<keyword evidence="6" id="KW-0812">Transmembrane</keyword>
<dbReference type="GO" id="GO:0016717">
    <property type="term" value="F:oxidoreductase activity, acting on paired donors, with oxidation of a pair of donors resulting in the reduction of molecular oxygen to two molecules of water"/>
    <property type="evidence" value="ECO:0007669"/>
    <property type="project" value="TreeGrafter"/>
</dbReference>
<dbReference type="CDD" id="cd03506">
    <property type="entry name" value="Delta6-FADS-like"/>
    <property type="match status" value="1"/>
</dbReference>
<sequence length="566" mass="64912">MPLPSHHRIISRREIIHLISHGSKLFILDGYVIQANAWLPFHPGGEKSILHMVGRDATDEIYALHSGEARERMRKYVMGRIEGRWENFLPPIQGVMCRAAPSQDVVDETLDGEASRSSGNFTAALSGFETAERGKEGCGRGTGVEMQISRAASVSEMGMGMGMEKAHCVSAEALTAHAISIDLSRYPSLDRKTQEEIVLKYRQLDETLRRAGLYECPYGSYGIDTIRYGVLFALFWSCLQCAHYALSGLFLGLFWHQLVFTAHDAGHMGITHGFHTDSCIGIFVADFLGGLSLGWWKRNHNVHHIVTNSPEHDPDIAHMPFFAISHRFFASLYSTYYDRELKFDAAARFFIKHQNYLYYPILLLGRFNLYILAWSYLLSPNQAPRKGPAWWHRHLELAGQLFFWYWFGYQTLYLSIPRWSSRLTFLLLSHMVTAPLHVQLTLSHFAMSTADLGVRESFAMKMLRTTMDVECPPWMDFLHGGLQFQVVHHLFPRLPRHNLRRAQRYVRSFCEDVGIPYVRVGFVRGNREVIGRLGEVAAQLRVWEECRKVAARELVERRGDVTLRMR</sequence>
<dbReference type="InterPro" id="IPR005804">
    <property type="entry name" value="FA_desaturase_dom"/>
</dbReference>
<keyword evidence="6" id="KW-1133">Transmembrane helix</keyword>
<feature type="domain" description="Cytochrome b5 heme-binding" evidence="7">
    <location>
        <begin position="7"/>
        <end position="82"/>
    </location>
</feature>
<evidence type="ECO:0000256" key="1">
    <source>
        <dbReference type="ARBA" id="ARBA00004760"/>
    </source>
</evidence>
<dbReference type="PANTHER" id="PTHR19353">
    <property type="entry name" value="FATTY ACID DESATURASE 2"/>
    <property type="match status" value="1"/>
</dbReference>
<dbReference type="EC" id="1.14.19.18" evidence="3"/>
<dbReference type="GO" id="GO:0016020">
    <property type="term" value="C:membrane"/>
    <property type="evidence" value="ECO:0007669"/>
    <property type="project" value="TreeGrafter"/>
</dbReference>
<protein>
    <recommendedName>
        <fullName evidence="4">Delta 8-(E)-sphingolipid desaturase</fullName>
        <ecNumber evidence="3">1.14.19.18</ecNumber>
    </recommendedName>
</protein>
<evidence type="ECO:0000256" key="5">
    <source>
        <dbReference type="ARBA" id="ARBA00022919"/>
    </source>
</evidence>
<evidence type="ECO:0000259" key="7">
    <source>
        <dbReference type="PROSITE" id="PS50255"/>
    </source>
</evidence>
<dbReference type="Pfam" id="PF00487">
    <property type="entry name" value="FA_desaturase"/>
    <property type="match status" value="1"/>
</dbReference>
<dbReference type="InterPro" id="IPR012171">
    <property type="entry name" value="Fatty_acid_desaturase"/>
</dbReference>
<feature type="transmembrane region" description="Helical" evidence="6">
    <location>
        <begin position="356"/>
        <end position="377"/>
    </location>
</feature>
<dbReference type="PANTHER" id="PTHR19353:SF76">
    <property type="entry name" value="DELTA 8-(E)-SPHINGOLIPID DESATURASE"/>
    <property type="match status" value="1"/>
</dbReference>
<reference evidence="8 9" key="1">
    <citation type="submission" date="2017-12" db="EMBL/GenBank/DDBJ databases">
        <title>Comparative genomics of Botrytis spp.</title>
        <authorList>
            <person name="Valero-Jimenez C.A."/>
            <person name="Tapia P."/>
            <person name="Veloso J."/>
            <person name="Silva-Moreno E."/>
            <person name="Staats M."/>
            <person name="Valdes J.H."/>
            <person name="Van Kan J.A.L."/>
        </authorList>
    </citation>
    <scope>NUCLEOTIDE SEQUENCE [LARGE SCALE GENOMIC DNA]</scope>
    <source>
        <strain evidence="8 9">Be9601</strain>
    </source>
</reference>
<dbReference type="PROSITE" id="PS50255">
    <property type="entry name" value="CYTOCHROME_B5_2"/>
    <property type="match status" value="1"/>
</dbReference>
<dbReference type="Gene3D" id="3.10.120.10">
    <property type="entry name" value="Cytochrome b5-like heme/steroid binding domain"/>
    <property type="match status" value="1"/>
</dbReference>
<comment type="pathway">
    <text evidence="2">Sphingolipid metabolism.</text>
</comment>
<dbReference type="OrthoDB" id="3521037at2759"/>
<dbReference type="Pfam" id="PF00173">
    <property type="entry name" value="Cyt-b5"/>
    <property type="match status" value="1"/>
</dbReference>
<dbReference type="UniPathway" id="UPA00222"/>
<dbReference type="SUPFAM" id="SSF55856">
    <property type="entry name" value="Cytochrome b5-like heme/steroid binding domain"/>
    <property type="match status" value="1"/>
</dbReference>
<keyword evidence="9" id="KW-1185">Reference proteome</keyword>
<evidence type="ECO:0000256" key="3">
    <source>
        <dbReference type="ARBA" id="ARBA00012019"/>
    </source>
</evidence>
<dbReference type="PIRSF" id="PIRSF015921">
    <property type="entry name" value="FA_sphinglp_des"/>
    <property type="match status" value="1"/>
</dbReference>
<feature type="transmembrane region" description="Helical" evidence="6">
    <location>
        <begin position="242"/>
        <end position="262"/>
    </location>
</feature>
<dbReference type="EMBL" id="PQXM01000956">
    <property type="protein sequence ID" value="TGO66401.1"/>
    <property type="molecule type" value="Genomic_DNA"/>
</dbReference>
<dbReference type="STRING" id="278938.A0A4Z1IYA4"/>
<comment type="caution">
    <text evidence="8">The sequence shown here is derived from an EMBL/GenBank/DDBJ whole genome shotgun (WGS) entry which is preliminary data.</text>
</comment>
<proteinExistence type="predicted"/>
<keyword evidence="5" id="KW-0443">Lipid metabolism</keyword>
<keyword evidence="6" id="KW-0472">Membrane</keyword>
<accession>A0A4Z1IYA4</accession>
<evidence type="ECO:0000256" key="6">
    <source>
        <dbReference type="SAM" id="Phobius"/>
    </source>
</evidence>
<gene>
    <name evidence="8" type="ORF">BELL_0958g00050</name>
</gene>
<evidence type="ECO:0000313" key="9">
    <source>
        <dbReference type="Proteomes" id="UP000297229"/>
    </source>
</evidence>
<dbReference type="Proteomes" id="UP000297229">
    <property type="component" value="Unassembled WGS sequence"/>
</dbReference>
<name>A0A4Z1IYA4_9HELO</name>
<evidence type="ECO:0000256" key="4">
    <source>
        <dbReference type="ARBA" id="ARBA00016939"/>
    </source>
</evidence>